<dbReference type="InterPro" id="IPR013520">
    <property type="entry name" value="Ribonucl_H"/>
</dbReference>
<name>A1TX36_MARN8</name>
<dbReference type="EMBL" id="CP000514">
    <property type="protein sequence ID" value="ABM17305.1"/>
    <property type="molecule type" value="Genomic_DNA"/>
</dbReference>
<accession>A1TX36</accession>
<dbReference type="STRING" id="351348.Maqu_0199"/>
<dbReference type="AlphaFoldDB" id="A1TX36"/>
<feature type="domain" description="Exonuclease" evidence="4">
    <location>
        <begin position="31"/>
        <end position="217"/>
    </location>
</feature>
<dbReference type="Gene3D" id="3.30.420.10">
    <property type="entry name" value="Ribonuclease H-like superfamily/Ribonuclease H"/>
    <property type="match status" value="1"/>
</dbReference>
<evidence type="ECO:0000256" key="3">
    <source>
        <dbReference type="ARBA" id="ARBA00022839"/>
    </source>
</evidence>
<evidence type="ECO:0000313" key="6">
    <source>
        <dbReference type="Proteomes" id="UP000000998"/>
    </source>
</evidence>
<reference evidence="6" key="1">
    <citation type="journal article" date="2011" name="Appl. Environ. Microbiol.">
        <title>Genomic potential of Marinobacter aquaeolei, a biogeochemical 'opportunitroph'.</title>
        <authorList>
            <person name="Singer E."/>
            <person name="Webb E.A."/>
            <person name="Nelson W.C."/>
            <person name="Heidelberg J.F."/>
            <person name="Ivanova N."/>
            <person name="Pati A."/>
            <person name="Edwards K.J."/>
        </authorList>
    </citation>
    <scope>NUCLEOTIDE SEQUENCE [LARGE SCALE GENOMIC DNA]</scope>
    <source>
        <strain evidence="6">ATCC 700491 / DSM 11845 / VT8</strain>
    </source>
</reference>
<dbReference type="CDD" id="cd06133">
    <property type="entry name" value="ERI-1_3'hExo_like"/>
    <property type="match status" value="1"/>
</dbReference>
<dbReference type="InterPro" id="IPR012337">
    <property type="entry name" value="RNaseH-like_sf"/>
</dbReference>
<dbReference type="HOGENOM" id="CLU_037266_1_0_6"/>
<evidence type="ECO:0000256" key="2">
    <source>
        <dbReference type="ARBA" id="ARBA00022801"/>
    </source>
</evidence>
<keyword evidence="1" id="KW-0540">Nuclease</keyword>
<gene>
    <name evidence="5" type="ordered locus">Maqu_0199</name>
</gene>
<dbReference type="SUPFAM" id="SSF53098">
    <property type="entry name" value="Ribonuclease H-like"/>
    <property type="match status" value="1"/>
</dbReference>
<keyword evidence="2" id="KW-0378">Hydrolase</keyword>
<organism evidence="5 6">
    <name type="scientific">Marinobacter nauticus (strain ATCC 700491 / DSM 11845 / VT8)</name>
    <name type="common">Marinobacter aquaeolei</name>
    <dbReference type="NCBI Taxonomy" id="351348"/>
    <lineage>
        <taxon>Bacteria</taxon>
        <taxon>Pseudomonadati</taxon>
        <taxon>Pseudomonadota</taxon>
        <taxon>Gammaproteobacteria</taxon>
        <taxon>Pseudomonadales</taxon>
        <taxon>Marinobacteraceae</taxon>
        <taxon>Marinobacter</taxon>
    </lineage>
</organism>
<dbReference type="Pfam" id="PF00929">
    <property type="entry name" value="RNase_T"/>
    <property type="match status" value="1"/>
</dbReference>
<dbReference type="SMART" id="SM00479">
    <property type="entry name" value="EXOIII"/>
    <property type="match status" value="1"/>
</dbReference>
<dbReference type="PANTHER" id="PTHR23044">
    <property type="entry name" value="3'-5' EXONUCLEASE ERI1-RELATED"/>
    <property type="match status" value="1"/>
</dbReference>
<evidence type="ECO:0000256" key="1">
    <source>
        <dbReference type="ARBA" id="ARBA00022722"/>
    </source>
</evidence>
<dbReference type="Proteomes" id="UP000000998">
    <property type="component" value="Chromosome"/>
</dbReference>
<protein>
    <submittedName>
        <fullName evidence="5">Exonuclease, RNase T and DNA polymerase III</fullName>
    </submittedName>
</protein>
<dbReference type="GO" id="GO:0003676">
    <property type="term" value="F:nucleic acid binding"/>
    <property type="evidence" value="ECO:0007669"/>
    <property type="project" value="InterPro"/>
</dbReference>
<dbReference type="KEGG" id="maq:Maqu_0199"/>
<proteinExistence type="predicted"/>
<evidence type="ECO:0000259" key="4">
    <source>
        <dbReference type="SMART" id="SM00479"/>
    </source>
</evidence>
<dbReference type="PANTHER" id="PTHR23044:SF61">
    <property type="entry name" value="3'-5' EXORIBONUCLEASE 1-RELATED"/>
    <property type="match status" value="1"/>
</dbReference>
<dbReference type="InterPro" id="IPR036397">
    <property type="entry name" value="RNaseH_sf"/>
</dbReference>
<keyword evidence="3 5" id="KW-0269">Exonuclease</keyword>
<dbReference type="eggNOG" id="COG5018">
    <property type="taxonomic scope" value="Bacteria"/>
</dbReference>
<dbReference type="GO" id="GO:0000175">
    <property type="term" value="F:3'-5'-RNA exonuclease activity"/>
    <property type="evidence" value="ECO:0007669"/>
    <property type="project" value="InterPro"/>
</dbReference>
<evidence type="ECO:0000313" key="5">
    <source>
        <dbReference type="EMBL" id="ABM17305.1"/>
    </source>
</evidence>
<dbReference type="InterPro" id="IPR051274">
    <property type="entry name" value="3-5_Exoribonuclease"/>
</dbReference>
<dbReference type="InterPro" id="IPR047201">
    <property type="entry name" value="ERI-1_3'hExo-like"/>
</dbReference>
<dbReference type="GO" id="GO:0006259">
    <property type="term" value="P:DNA metabolic process"/>
    <property type="evidence" value="ECO:0007669"/>
    <property type="project" value="UniProtKB-ARBA"/>
</dbReference>
<sequence>MTIMTSKKYSNLSLPLELRLPEREPEMPASTLLIIDLEATCWEHRQAPNGEAQSNDNMEIIEIGCALATRQGRLLDTRSFLVRPTRHPVLSEFCTGLTSITQEMVDEAPAFPGAIQAMNAWLGDLPDDFIWCSWGNYDRLHLEAQSQEHDARPAVLAFPHLNLKRIWRRTTGQKRKNGFAHALAFHDLAFEGHHHRGVDDARNMVRVLPYMNWALKPELLTPPEIMV</sequence>